<protein>
    <submittedName>
        <fullName evidence="1">Uncharacterized protein</fullName>
    </submittedName>
</protein>
<dbReference type="Proteomes" id="UP000077164">
    <property type="component" value="Unassembled WGS sequence"/>
</dbReference>
<dbReference type="EMBL" id="LVJE01000019">
    <property type="protein sequence ID" value="OAB27258.1"/>
    <property type="molecule type" value="Genomic_DNA"/>
</dbReference>
<gene>
    <name evidence="1" type="ORF">FBFR_12020</name>
</gene>
<evidence type="ECO:0000313" key="1">
    <source>
        <dbReference type="EMBL" id="OAB27258.1"/>
    </source>
</evidence>
<organism evidence="1 2">
    <name type="scientific">Flavobacterium fryxellicola</name>
    <dbReference type="NCBI Taxonomy" id="249352"/>
    <lineage>
        <taxon>Bacteria</taxon>
        <taxon>Pseudomonadati</taxon>
        <taxon>Bacteroidota</taxon>
        <taxon>Flavobacteriia</taxon>
        <taxon>Flavobacteriales</taxon>
        <taxon>Flavobacteriaceae</taxon>
        <taxon>Flavobacterium</taxon>
    </lineage>
</organism>
<reference evidence="1 2" key="1">
    <citation type="submission" date="2016-03" db="EMBL/GenBank/DDBJ databases">
        <title>Draft genome sequence of Flavobacterium fryxellicola DSM 16209.</title>
        <authorList>
            <person name="Shin S.-K."/>
            <person name="Yi H."/>
        </authorList>
    </citation>
    <scope>NUCLEOTIDE SEQUENCE [LARGE SCALE GENOMIC DNA]</scope>
    <source>
        <strain evidence="1 2">DSM 16209</strain>
    </source>
</reference>
<evidence type="ECO:0000313" key="2">
    <source>
        <dbReference type="Proteomes" id="UP000077164"/>
    </source>
</evidence>
<name>A0A167WDG8_9FLAO</name>
<sequence>MKTYFCLLLLNSIAFNSHFQPQSNHFQMGLKDAIYRFDLPDNLRTKCIKLLFLFSLVHFNNLPLFMNPVGENK</sequence>
<comment type="caution">
    <text evidence="1">The sequence shown here is derived from an EMBL/GenBank/DDBJ whole genome shotgun (WGS) entry which is preliminary data.</text>
</comment>
<dbReference type="AlphaFoldDB" id="A0A167WDG8"/>
<keyword evidence="2" id="KW-1185">Reference proteome</keyword>
<proteinExistence type="predicted"/>
<accession>A0A167WDG8</accession>